<evidence type="ECO:0000313" key="1">
    <source>
        <dbReference type="EMBL" id="OXU28596.1"/>
    </source>
</evidence>
<accession>A0A232FCQ8</accession>
<protein>
    <submittedName>
        <fullName evidence="1">Uncharacterized protein</fullName>
    </submittedName>
</protein>
<proteinExistence type="predicted"/>
<organism evidence="1 2">
    <name type="scientific">Trichomalopsis sarcophagae</name>
    <dbReference type="NCBI Taxonomy" id="543379"/>
    <lineage>
        <taxon>Eukaryota</taxon>
        <taxon>Metazoa</taxon>
        <taxon>Ecdysozoa</taxon>
        <taxon>Arthropoda</taxon>
        <taxon>Hexapoda</taxon>
        <taxon>Insecta</taxon>
        <taxon>Pterygota</taxon>
        <taxon>Neoptera</taxon>
        <taxon>Endopterygota</taxon>
        <taxon>Hymenoptera</taxon>
        <taxon>Apocrita</taxon>
        <taxon>Proctotrupomorpha</taxon>
        <taxon>Chalcidoidea</taxon>
        <taxon>Pteromalidae</taxon>
        <taxon>Pteromalinae</taxon>
        <taxon>Trichomalopsis</taxon>
    </lineage>
</organism>
<comment type="caution">
    <text evidence="1">The sequence shown here is derived from an EMBL/GenBank/DDBJ whole genome shotgun (WGS) entry which is preliminary data.</text>
</comment>
<dbReference type="Proteomes" id="UP000215335">
    <property type="component" value="Unassembled WGS sequence"/>
</dbReference>
<sequence>MPLNNCYFSTNLKGLEKSVTRYFFDVETWFCMVMNMYNKKKKLRTRAITFVFFGFSSQKMAFFP</sequence>
<evidence type="ECO:0000313" key="2">
    <source>
        <dbReference type="Proteomes" id="UP000215335"/>
    </source>
</evidence>
<keyword evidence="2" id="KW-1185">Reference proteome</keyword>
<reference evidence="1 2" key="1">
    <citation type="journal article" date="2017" name="Curr. Biol.">
        <title>The Evolution of Venom by Co-option of Single-Copy Genes.</title>
        <authorList>
            <person name="Martinson E.O."/>
            <person name="Mrinalini"/>
            <person name="Kelkar Y.D."/>
            <person name="Chang C.H."/>
            <person name="Werren J.H."/>
        </authorList>
    </citation>
    <scope>NUCLEOTIDE SEQUENCE [LARGE SCALE GENOMIC DNA]</scope>
    <source>
        <strain evidence="1 2">Alberta</strain>
        <tissue evidence="1">Whole body</tissue>
    </source>
</reference>
<gene>
    <name evidence="1" type="ORF">TSAR_013999</name>
</gene>
<name>A0A232FCQ8_9HYME</name>
<dbReference type="AlphaFoldDB" id="A0A232FCQ8"/>
<dbReference type="EMBL" id="NNAY01000411">
    <property type="protein sequence ID" value="OXU28596.1"/>
    <property type="molecule type" value="Genomic_DNA"/>
</dbReference>